<dbReference type="EMBL" id="EQ986076">
    <property type="protein sequence ID" value="EEF23437.1"/>
    <property type="molecule type" value="Genomic_DNA"/>
</dbReference>
<protein>
    <submittedName>
        <fullName evidence="2">Uncharacterized protein</fullName>
    </submittedName>
</protein>
<feature type="non-terminal residue" evidence="2">
    <location>
        <position position="140"/>
    </location>
</feature>
<proteinExistence type="predicted"/>
<dbReference type="AlphaFoldDB" id="B9TL27"/>
<feature type="region of interest" description="Disordered" evidence="1">
    <location>
        <begin position="42"/>
        <end position="140"/>
    </location>
</feature>
<evidence type="ECO:0000313" key="2">
    <source>
        <dbReference type="EMBL" id="EEF23437.1"/>
    </source>
</evidence>
<evidence type="ECO:0000313" key="3">
    <source>
        <dbReference type="Proteomes" id="UP000008311"/>
    </source>
</evidence>
<feature type="region of interest" description="Disordered" evidence="1">
    <location>
        <begin position="1"/>
        <end position="25"/>
    </location>
</feature>
<organism evidence="2 3">
    <name type="scientific">Ricinus communis</name>
    <name type="common">Castor bean</name>
    <dbReference type="NCBI Taxonomy" id="3988"/>
    <lineage>
        <taxon>Eukaryota</taxon>
        <taxon>Viridiplantae</taxon>
        <taxon>Streptophyta</taxon>
        <taxon>Embryophyta</taxon>
        <taxon>Tracheophyta</taxon>
        <taxon>Spermatophyta</taxon>
        <taxon>Magnoliopsida</taxon>
        <taxon>eudicotyledons</taxon>
        <taxon>Gunneridae</taxon>
        <taxon>Pentapetalae</taxon>
        <taxon>rosids</taxon>
        <taxon>fabids</taxon>
        <taxon>Malpighiales</taxon>
        <taxon>Euphorbiaceae</taxon>
        <taxon>Acalyphoideae</taxon>
        <taxon>Acalypheae</taxon>
        <taxon>Ricinus</taxon>
    </lineage>
</organism>
<dbReference type="Proteomes" id="UP000008311">
    <property type="component" value="Unassembled WGS sequence"/>
</dbReference>
<name>B9TL27_RICCO</name>
<accession>B9TL27</accession>
<reference evidence="3" key="1">
    <citation type="journal article" date="2010" name="Nat. Biotechnol.">
        <title>Draft genome sequence of the oilseed species Ricinus communis.</title>
        <authorList>
            <person name="Chan A.P."/>
            <person name="Crabtree J."/>
            <person name="Zhao Q."/>
            <person name="Lorenzi H."/>
            <person name="Orvis J."/>
            <person name="Puiu D."/>
            <person name="Melake-Berhan A."/>
            <person name="Jones K.M."/>
            <person name="Redman J."/>
            <person name="Chen G."/>
            <person name="Cahoon E.B."/>
            <person name="Gedil M."/>
            <person name="Stanke M."/>
            <person name="Haas B.J."/>
            <person name="Wortman J.R."/>
            <person name="Fraser-Liggett C.M."/>
            <person name="Ravel J."/>
            <person name="Rabinowicz P.D."/>
        </authorList>
    </citation>
    <scope>NUCLEOTIDE SEQUENCE [LARGE SCALE GENOMIC DNA]</scope>
    <source>
        <strain evidence="3">cv. Hale</strain>
    </source>
</reference>
<sequence length="140" mass="14727">MTESLTNPTANPDSPPTEARHAPAISLPELASALASLHCAGRMRRPAPRRGPACHQGIGFPAEHPPGPVDPTAALRGGKQADLRLHPPVRRPGRLWRPAGTGRGSAADAGPAVLRHPCRREHAAPAARRGRGSTAWRARA</sequence>
<keyword evidence="3" id="KW-1185">Reference proteome</keyword>
<gene>
    <name evidence="2" type="ORF">RCOM_1852550</name>
</gene>
<dbReference type="InParanoid" id="B9TL27"/>
<feature type="compositionally biased region" description="Polar residues" evidence="1">
    <location>
        <begin position="1"/>
        <end position="12"/>
    </location>
</feature>
<evidence type="ECO:0000256" key="1">
    <source>
        <dbReference type="SAM" id="MobiDB-lite"/>
    </source>
</evidence>